<dbReference type="SUPFAM" id="SSF54909">
    <property type="entry name" value="Dimeric alpha+beta barrel"/>
    <property type="match status" value="1"/>
</dbReference>
<evidence type="ECO:0000313" key="2">
    <source>
        <dbReference type="EMBL" id="TLD70702.1"/>
    </source>
</evidence>
<dbReference type="InterPro" id="IPR013097">
    <property type="entry name" value="Dabb"/>
</dbReference>
<reference evidence="2 3" key="1">
    <citation type="submission" date="2019-05" db="EMBL/GenBank/DDBJ databases">
        <title>Verrucobacter flavum gen. nov., sp. nov. a new member of the family Verrucomicrobiaceae.</title>
        <authorList>
            <person name="Szuroczki S."/>
            <person name="Abbaszade G."/>
            <person name="Szabo A."/>
            <person name="Felfoldi T."/>
            <person name="Schumann P."/>
            <person name="Boka K."/>
            <person name="Keki Z."/>
            <person name="Toumi M."/>
            <person name="Toth E."/>
        </authorList>
    </citation>
    <scope>NUCLEOTIDE SEQUENCE [LARGE SCALE GENOMIC DNA]</scope>
    <source>
        <strain evidence="2 3">MG-N-17</strain>
    </source>
</reference>
<feature type="domain" description="Stress-response A/B barrel" evidence="1">
    <location>
        <begin position="1"/>
        <end position="98"/>
    </location>
</feature>
<protein>
    <submittedName>
        <fullName evidence="2">Dabb family protein</fullName>
    </submittedName>
</protein>
<organism evidence="2 3">
    <name type="scientific">Phragmitibacter flavus</name>
    <dbReference type="NCBI Taxonomy" id="2576071"/>
    <lineage>
        <taxon>Bacteria</taxon>
        <taxon>Pseudomonadati</taxon>
        <taxon>Verrucomicrobiota</taxon>
        <taxon>Verrucomicrobiia</taxon>
        <taxon>Verrucomicrobiales</taxon>
        <taxon>Verrucomicrobiaceae</taxon>
        <taxon>Phragmitibacter</taxon>
    </lineage>
</organism>
<dbReference type="AlphaFoldDB" id="A0A5R8KEG7"/>
<dbReference type="EMBL" id="VAUV01000007">
    <property type="protein sequence ID" value="TLD70702.1"/>
    <property type="molecule type" value="Genomic_DNA"/>
</dbReference>
<name>A0A5R8KEG7_9BACT</name>
<dbReference type="Proteomes" id="UP000306196">
    <property type="component" value="Unassembled WGS sequence"/>
</dbReference>
<dbReference type="SMART" id="SM00886">
    <property type="entry name" value="Dabb"/>
    <property type="match status" value="1"/>
</dbReference>
<accession>A0A5R8KEG7</accession>
<sequence length="102" mass="12222">MFHNVYFWLKADTTSEQRSMFESELIKLKEIPYLVHGFVGKPAPTEERPVTDHSFDYSLTLHFKNLEDHDHYQTKCERHLHFVEVCRPLFDRVVVYDTSPIH</sequence>
<evidence type="ECO:0000313" key="3">
    <source>
        <dbReference type="Proteomes" id="UP000306196"/>
    </source>
</evidence>
<keyword evidence="3" id="KW-1185">Reference proteome</keyword>
<gene>
    <name evidence="2" type="ORF">FEM03_10340</name>
</gene>
<dbReference type="Pfam" id="PF07876">
    <property type="entry name" value="Dabb"/>
    <property type="match status" value="1"/>
</dbReference>
<comment type="caution">
    <text evidence="2">The sequence shown here is derived from an EMBL/GenBank/DDBJ whole genome shotgun (WGS) entry which is preliminary data.</text>
</comment>
<dbReference type="InterPro" id="IPR011008">
    <property type="entry name" value="Dimeric_a/b-barrel"/>
</dbReference>
<proteinExistence type="predicted"/>
<evidence type="ECO:0000259" key="1">
    <source>
        <dbReference type="PROSITE" id="PS51502"/>
    </source>
</evidence>
<dbReference type="OrthoDB" id="9808130at2"/>
<dbReference type="RefSeq" id="WP_138086174.1">
    <property type="nucleotide sequence ID" value="NZ_VAUV01000007.1"/>
</dbReference>
<dbReference type="PROSITE" id="PS51502">
    <property type="entry name" value="S_R_A_B_BARREL"/>
    <property type="match status" value="1"/>
</dbReference>
<dbReference type="Gene3D" id="3.30.70.100">
    <property type="match status" value="1"/>
</dbReference>